<dbReference type="Proteomes" id="UP000376575">
    <property type="component" value="Unassembled WGS sequence"/>
</dbReference>
<dbReference type="RefSeq" id="WP_151697226.1">
    <property type="nucleotide sequence ID" value="NZ_BJKP01000055.1"/>
</dbReference>
<feature type="transmembrane region" description="Helical" evidence="1">
    <location>
        <begin position="43"/>
        <end position="64"/>
    </location>
</feature>
<comment type="caution">
    <text evidence="2">The sequence shown here is derived from an EMBL/GenBank/DDBJ whole genome shotgun (WGS) entry which is preliminary data.</text>
</comment>
<protein>
    <submittedName>
        <fullName evidence="2">Uncharacterized protein</fullName>
    </submittedName>
</protein>
<reference evidence="2 3" key="1">
    <citation type="journal article" date="2019" name="FEMS Microbiol. Lett.">
        <title>A novel salt-tolerant genotype illuminates the sucrose gene evolution in freshwater bloom-forming cyanobacterium Microcystis aeruginosa.</title>
        <authorList>
            <person name="Tanabe Y."/>
            <person name="Yamaguchi H."/>
            <person name="Sano T."/>
            <person name="Kawachi M."/>
        </authorList>
    </citation>
    <scope>NUCLEOTIDE SEQUENCE [LARGE SCALE GENOMIC DNA]</scope>
    <source>
        <strain evidence="2 3">NIES-4325</strain>
    </source>
</reference>
<evidence type="ECO:0000313" key="2">
    <source>
        <dbReference type="EMBL" id="GEA28880.1"/>
    </source>
</evidence>
<evidence type="ECO:0000256" key="1">
    <source>
        <dbReference type="SAM" id="Phobius"/>
    </source>
</evidence>
<name>A0A5J4FFT9_MICAE</name>
<sequence>MGTATVGYLSLVESSYRRSSLKQWLAIQEVLVVTKVKKRPNNIGLLLIGGVIGLPTGLILSGLFPEGSSMRVMAGLGGIAAPPIGILVYSSKRWSEYVQYMLEQYEVTKEQLRQNPNSAQAREAMLQAGRAYYSCMREQGVPTIYDEQAINNDMKAILGT</sequence>
<accession>A0A5J4FFT9</accession>
<evidence type="ECO:0000313" key="3">
    <source>
        <dbReference type="Proteomes" id="UP000376575"/>
    </source>
</evidence>
<keyword evidence="1" id="KW-1133">Transmembrane helix</keyword>
<dbReference type="EMBL" id="BJKP01000055">
    <property type="protein sequence ID" value="GEA28880.1"/>
    <property type="molecule type" value="Genomic_DNA"/>
</dbReference>
<keyword evidence="1" id="KW-0472">Membrane</keyword>
<feature type="transmembrane region" description="Helical" evidence="1">
    <location>
        <begin position="70"/>
        <end position="89"/>
    </location>
</feature>
<dbReference type="AlphaFoldDB" id="A0A5J4FFT9"/>
<keyword evidence="1" id="KW-0812">Transmembrane</keyword>
<proteinExistence type="predicted"/>
<organism evidence="2 3">
    <name type="scientific">Microcystis aeruginosa NIES-4325</name>
    <dbReference type="NCBI Taxonomy" id="2569534"/>
    <lineage>
        <taxon>Bacteria</taxon>
        <taxon>Bacillati</taxon>
        <taxon>Cyanobacteriota</taxon>
        <taxon>Cyanophyceae</taxon>
        <taxon>Oscillatoriophycideae</taxon>
        <taxon>Chroococcales</taxon>
        <taxon>Microcystaceae</taxon>
        <taxon>Microcystis</taxon>
    </lineage>
</organism>
<gene>
    <name evidence="2" type="ORF">MiAbW_03462</name>
</gene>